<accession>A0A078AD56</accession>
<feature type="region of interest" description="Disordered" evidence="1">
    <location>
        <begin position="610"/>
        <end position="633"/>
    </location>
</feature>
<dbReference type="EMBL" id="CCKQ01007436">
    <property type="protein sequence ID" value="CDW78798.1"/>
    <property type="molecule type" value="Genomic_DNA"/>
</dbReference>
<keyword evidence="2" id="KW-1133">Transmembrane helix</keyword>
<reference evidence="3 4" key="1">
    <citation type="submission" date="2014-06" db="EMBL/GenBank/DDBJ databases">
        <authorList>
            <person name="Swart Estienne"/>
        </authorList>
    </citation>
    <scope>NUCLEOTIDE SEQUENCE [LARGE SCALE GENOMIC DNA]</scope>
    <source>
        <strain evidence="3 4">130c</strain>
    </source>
</reference>
<name>A0A078AD56_STYLE</name>
<evidence type="ECO:0000256" key="1">
    <source>
        <dbReference type="SAM" id="MobiDB-lite"/>
    </source>
</evidence>
<evidence type="ECO:0008006" key="5">
    <source>
        <dbReference type="Google" id="ProtNLM"/>
    </source>
</evidence>
<keyword evidence="2" id="KW-0472">Membrane</keyword>
<feature type="compositionally biased region" description="Basic residues" evidence="1">
    <location>
        <begin position="696"/>
        <end position="707"/>
    </location>
</feature>
<feature type="transmembrane region" description="Helical" evidence="2">
    <location>
        <begin position="743"/>
        <end position="762"/>
    </location>
</feature>
<feature type="transmembrane region" description="Helical" evidence="2">
    <location>
        <begin position="276"/>
        <end position="296"/>
    </location>
</feature>
<evidence type="ECO:0000313" key="3">
    <source>
        <dbReference type="EMBL" id="CDW78798.1"/>
    </source>
</evidence>
<dbReference type="InParanoid" id="A0A078AD56"/>
<sequence>MLFSKTSQGFLIPIQLRLNFTYNQKFGYSFIGIIEKLEKMNLYQDEYNKQQADDFMFVIADQDNVIQDVSESVLKNLKLSLEQWEDYEEQRGKKIDLPTIISNWDDIIQEYGITDDGKDLDLNNVVNKFVKVNAYDRFQQDFDADDQIQCILMFYQEIIRVQSDQKLLRKVILLPSHKHPEFDLMHRGSIGVMSLKKNIKSAVSSGQPNQQTNQFIPMVSPSMIEGFSDDLSDDKNRIAAMSSMSSTSSSNNGGKFASQYAKTHLFAPRVPSILRLNLILFILLLFSYLVISIYNLSSFVVRHSKIIDRLAAFSYINQRNAHIRSILLDVKMIQAISLDIPNLNRSEILPPDLSRTDFYVENLQENLKTITEYQELLNDFIMKNPEYTLFDLDYNNLGFISQNGLGYYQNVSFKHAVDLYATYSSQVDLNNLIKEKIDLNISSLLIENKNGQSSSKTQRSQLEQTLFYISENGLFGLGELGNQQLYMLLDVSYEQSDSSLSTLNIAVFVSIGILSVMAISIFPQLSRMIDKHQKVIKFFNELSEETIEMQLKQSLKFKNNFLMAQAYEQKVEENVQQIHDHQIAAMILQEQQKLDEKIELQNKKVLEAEGDFESDESESIENDDPEEQKAPQDILINENDKSIQKKFQSINSSQMNSKSLSYNQQSNKVQKDRKKLYEIKDSKQKDSSVDDSKDKNSKKKRSKKRLSLGKLSNSGSKLTSSNLADQFLKKINADTINKKLKTFLVILMIGAFLNSSLIISYFQSQVVFKNDKSSVVQLRKFFLREECAYNLITYLRENIIRNIDVQIRIYESSNNSFYLDHALEYHYADCSQNEDQINQLRRNIPDFLSSAKNLLNGFESPLLCNMTFLNPEMQENYSQEQAKACFEVFNGVLQNGLASFIQYVTGIIYQIDLKLQNSRKNNYYSKKFASELLSQNSLQQSTDLILYYLPYANDAVQYTIRNESNIYFARAKSEYLLAFGLFMAFVLIGSIIFGLISYRKLKNRLLDLENLLVLMPLEDIEPKHKKQIEKYLKY</sequence>
<proteinExistence type="predicted"/>
<dbReference type="Proteomes" id="UP000039865">
    <property type="component" value="Unassembled WGS sequence"/>
</dbReference>
<evidence type="ECO:0000256" key="2">
    <source>
        <dbReference type="SAM" id="Phobius"/>
    </source>
</evidence>
<protein>
    <recommendedName>
        <fullName evidence="5">Pas domain s-box family protein</fullName>
    </recommendedName>
</protein>
<dbReference type="AlphaFoldDB" id="A0A078AD56"/>
<organism evidence="3 4">
    <name type="scientific">Stylonychia lemnae</name>
    <name type="common">Ciliate</name>
    <dbReference type="NCBI Taxonomy" id="5949"/>
    <lineage>
        <taxon>Eukaryota</taxon>
        <taxon>Sar</taxon>
        <taxon>Alveolata</taxon>
        <taxon>Ciliophora</taxon>
        <taxon>Intramacronucleata</taxon>
        <taxon>Spirotrichea</taxon>
        <taxon>Stichotrichia</taxon>
        <taxon>Sporadotrichida</taxon>
        <taxon>Oxytrichidae</taxon>
        <taxon>Stylonychinae</taxon>
        <taxon>Stylonychia</taxon>
    </lineage>
</organism>
<keyword evidence="4" id="KW-1185">Reference proteome</keyword>
<feature type="transmembrane region" description="Helical" evidence="2">
    <location>
        <begin position="975"/>
        <end position="996"/>
    </location>
</feature>
<feature type="region of interest" description="Disordered" evidence="1">
    <location>
        <begin position="650"/>
        <end position="718"/>
    </location>
</feature>
<feature type="compositionally biased region" description="Acidic residues" evidence="1">
    <location>
        <begin position="610"/>
        <end position="626"/>
    </location>
</feature>
<feature type="compositionally biased region" description="Low complexity" evidence="1">
    <location>
        <begin position="708"/>
        <end position="718"/>
    </location>
</feature>
<keyword evidence="2" id="KW-0812">Transmembrane</keyword>
<feature type="transmembrane region" description="Helical" evidence="2">
    <location>
        <begin position="503"/>
        <end position="522"/>
    </location>
</feature>
<feature type="compositionally biased region" description="Basic and acidic residues" evidence="1">
    <location>
        <begin position="675"/>
        <end position="695"/>
    </location>
</feature>
<evidence type="ECO:0000313" key="4">
    <source>
        <dbReference type="Proteomes" id="UP000039865"/>
    </source>
</evidence>
<feature type="compositionally biased region" description="Polar residues" evidence="1">
    <location>
        <begin position="650"/>
        <end position="668"/>
    </location>
</feature>
<gene>
    <name evidence="3" type="primary">Contig583.g648</name>
    <name evidence="3" type="ORF">STYLEM_7782</name>
</gene>